<dbReference type="AlphaFoldDB" id="A0A8R1IXA2"/>
<reference evidence="2" key="2">
    <citation type="submission" date="2022-06" db="UniProtKB">
        <authorList>
            <consortium name="EnsemblMetazoa"/>
        </authorList>
    </citation>
    <scope>IDENTIFICATION</scope>
    <source>
        <strain evidence="2">DF5081</strain>
    </source>
</reference>
<sequence length="183" mass="20656">MITVYANRYFLLTPVKSKRWKRFKTPVYVLNYLWVCIHMIPFIFMIPEQKEAVEFILQKVPCFPYYAGDTPMFVFALDPFPITANVVAVFSIQVTIMVILVVLTIVALYNHAHELSTSRHTLSLHKKFLAAMLIQTGLPVVVLMIPLLYMAYTIPTGYHNQGKGQACGVLGFPSAASHDTLSA</sequence>
<keyword evidence="3" id="KW-1185">Reference proteome</keyword>
<dbReference type="InterPro" id="IPR019422">
    <property type="entry name" value="7TM_GPCR_serpentine_rcpt_Srh"/>
</dbReference>
<name>A0A8R1IXA2_CAEJA</name>
<keyword evidence="1" id="KW-0812">Transmembrane</keyword>
<dbReference type="EnsemblMetazoa" id="CJA40003a.1">
    <property type="protein sequence ID" value="CJA40003a.1"/>
    <property type="gene ID" value="WBGene00215851"/>
</dbReference>
<keyword evidence="1" id="KW-0472">Membrane</keyword>
<dbReference type="PANTHER" id="PTHR46891">
    <property type="entry name" value="SERPENTINE RECEPTOR, CLASS H-RELATED"/>
    <property type="match status" value="1"/>
</dbReference>
<keyword evidence="1" id="KW-1133">Transmembrane helix</keyword>
<dbReference type="Proteomes" id="UP000005237">
    <property type="component" value="Unassembled WGS sequence"/>
</dbReference>
<protein>
    <submittedName>
        <fullName evidence="2">Uncharacterized protein</fullName>
    </submittedName>
</protein>
<accession>A0A8R1IXA2</accession>
<evidence type="ECO:0000256" key="1">
    <source>
        <dbReference type="SAM" id="Phobius"/>
    </source>
</evidence>
<dbReference type="Pfam" id="PF10318">
    <property type="entry name" value="7TM_GPCR_Srh"/>
    <property type="match status" value="1"/>
</dbReference>
<reference evidence="3" key="1">
    <citation type="submission" date="2010-08" db="EMBL/GenBank/DDBJ databases">
        <authorList>
            <consortium name="Caenorhabditis japonica Sequencing Consortium"/>
            <person name="Wilson R.K."/>
        </authorList>
    </citation>
    <scope>NUCLEOTIDE SEQUENCE [LARGE SCALE GENOMIC DNA]</scope>
    <source>
        <strain evidence="3">DF5081</strain>
    </source>
</reference>
<feature type="transmembrane region" description="Helical" evidence="1">
    <location>
        <begin position="128"/>
        <end position="152"/>
    </location>
</feature>
<feature type="transmembrane region" description="Helical" evidence="1">
    <location>
        <begin position="82"/>
        <end position="108"/>
    </location>
</feature>
<evidence type="ECO:0000313" key="2">
    <source>
        <dbReference type="EnsemblMetazoa" id="CJA40003a.1"/>
    </source>
</evidence>
<proteinExistence type="predicted"/>
<evidence type="ECO:0000313" key="3">
    <source>
        <dbReference type="Proteomes" id="UP000005237"/>
    </source>
</evidence>
<feature type="transmembrane region" description="Helical" evidence="1">
    <location>
        <begin position="27"/>
        <end position="46"/>
    </location>
</feature>
<organism evidence="2 3">
    <name type="scientific">Caenorhabditis japonica</name>
    <dbReference type="NCBI Taxonomy" id="281687"/>
    <lineage>
        <taxon>Eukaryota</taxon>
        <taxon>Metazoa</taxon>
        <taxon>Ecdysozoa</taxon>
        <taxon>Nematoda</taxon>
        <taxon>Chromadorea</taxon>
        <taxon>Rhabditida</taxon>
        <taxon>Rhabditina</taxon>
        <taxon>Rhabditomorpha</taxon>
        <taxon>Rhabditoidea</taxon>
        <taxon>Rhabditidae</taxon>
        <taxon>Peloderinae</taxon>
        <taxon>Caenorhabditis</taxon>
    </lineage>
</organism>